<dbReference type="Proteomes" id="UP001239111">
    <property type="component" value="Chromosome 2"/>
</dbReference>
<dbReference type="EMBL" id="CM056742">
    <property type="protein sequence ID" value="KAJ8678937.1"/>
    <property type="molecule type" value="Genomic_DNA"/>
</dbReference>
<protein>
    <submittedName>
        <fullName evidence="1">Uncharacterized protein</fullName>
    </submittedName>
</protein>
<evidence type="ECO:0000313" key="2">
    <source>
        <dbReference type="Proteomes" id="UP001239111"/>
    </source>
</evidence>
<reference evidence="1" key="1">
    <citation type="submission" date="2023-04" db="EMBL/GenBank/DDBJ databases">
        <title>A chromosome-level genome assembly of the parasitoid wasp Eretmocerus hayati.</title>
        <authorList>
            <person name="Zhong Y."/>
            <person name="Liu S."/>
            <person name="Liu Y."/>
        </authorList>
    </citation>
    <scope>NUCLEOTIDE SEQUENCE</scope>
    <source>
        <strain evidence="1">ZJU_SS_LIU_2023</strain>
    </source>
</reference>
<name>A0ACC2P6J8_9HYME</name>
<gene>
    <name evidence="1" type="ORF">QAD02_014724</name>
</gene>
<evidence type="ECO:0000313" key="1">
    <source>
        <dbReference type="EMBL" id="KAJ8678937.1"/>
    </source>
</evidence>
<proteinExistence type="predicted"/>
<accession>A0ACC2P6J8</accession>
<organism evidence="1 2">
    <name type="scientific">Eretmocerus hayati</name>
    <dbReference type="NCBI Taxonomy" id="131215"/>
    <lineage>
        <taxon>Eukaryota</taxon>
        <taxon>Metazoa</taxon>
        <taxon>Ecdysozoa</taxon>
        <taxon>Arthropoda</taxon>
        <taxon>Hexapoda</taxon>
        <taxon>Insecta</taxon>
        <taxon>Pterygota</taxon>
        <taxon>Neoptera</taxon>
        <taxon>Endopterygota</taxon>
        <taxon>Hymenoptera</taxon>
        <taxon>Apocrita</taxon>
        <taxon>Proctotrupomorpha</taxon>
        <taxon>Chalcidoidea</taxon>
        <taxon>Aphelinidae</taxon>
        <taxon>Aphelininae</taxon>
        <taxon>Eretmocerus</taxon>
    </lineage>
</organism>
<keyword evidence="2" id="KW-1185">Reference proteome</keyword>
<sequence length="197" mass="22174">MPPWITVDDRIKCGLQILNQIENNKLRQLVNRVCQSLESSLDDTIFSTDEEEKLSSSLNLDQSGIKVLLHTFKTIYNSAAIHFVTPAAMESSMKDKLCIEDDKIAVLVNAWLTHSEKIIAAHKKKSIFPSQVSDVSWTIDVKAASTAIAREAKPVAKLQLELKGDENEFITVEMNKTQLSDLYEKLGDIQDQLERSK</sequence>
<comment type="caution">
    <text evidence="1">The sequence shown here is derived from an EMBL/GenBank/DDBJ whole genome shotgun (WGS) entry which is preliminary data.</text>
</comment>